<gene>
    <name evidence="2" type="ORF">TNCT_734451</name>
</gene>
<feature type="region of interest" description="Disordered" evidence="1">
    <location>
        <begin position="1"/>
        <end position="45"/>
    </location>
</feature>
<evidence type="ECO:0000256" key="1">
    <source>
        <dbReference type="SAM" id="MobiDB-lite"/>
    </source>
</evidence>
<dbReference type="OrthoDB" id="6427221at2759"/>
<organism evidence="2 3">
    <name type="scientific">Trichonephila clavata</name>
    <name type="common">Joro spider</name>
    <name type="synonym">Nephila clavata</name>
    <dbReference type="NCBI Taxonomy" id="2740835"/>
    <lineage>
        <taxon>Eukaryota</taxon>
        <taxon>Metazoa</taxon>
        <taxon>Ecdysozoa</taxon>
        <taxon>Arthropoda</taxon>
        <taxon>Chelicerata</taxon>
        <taxon>Arachnida</taxon>
        <taxon>Araneae</taxon>
        <taxon>Araneomorphae</taxon>
        <taxon>Entelegynae</taxon>
        <taxon>Araneoidea</taxon>
        <taxon>Nephilidae</taxon>
        <taxon>Trichonephila</taxon>
    </lineage>
</organism>
<comment type="caution">
    <text evidence="2">The sequence shown here is derived from an EMBL/GenBank/DDBJ whole genome shotgun (WGS) entry which is preliminary data.</text>
</comment>
<dbReference type="InterPro" id="IPR013783">
    <property type="entry name" value="Ig-like_fold"/>
</dbReference>
<accession>A0A8X6I0L2</accession>
<dbReference type="AlphaFoldDB" id="A0A8X6I0L2"/>
<keyword evidence="3" id="KW-1185">Reference proteome</keyword>
<sequence length="131" mass="15009">MKNNEKKATKTGSDNNGEHLLTRTERSFGGNKIEPPSRPNSYWDDPHYRPYFDNSTERNATAQLGKTAYLNCKIRQLGDRTVGALQKEKLGTLKSFRHFCLESEIDLSWFPFSEASDYFLLIDLNSETSPI</sequence>
<dbReference type="Proteomes" id="UP000887116">
    <property type="component" value="Unassembled WGS sequence"/>
</dbReference>
<evidence type="ECO:0000313" key="2">
    <source>
        <dbReference type="EMBL" id="GFR13219.1"/>
    </source>
</evidence>
<evidence type="ECO:0000313" key="3">
    <source>
        <dbReference type="Proteomes" id="UP000887116"/>
    </source>
</evidence>
<name>A0A8X6I0L2_TRICU</name>
<proteinExistence type="predicted"/>
<reference evidence="2" key="1">
    <citation type="submission" date="2020-07" db="EMBL/GenBank/DDBJ databases">
        <title>Multicomponent nature underlies the extraordinary mechanical properties of spider dragline silk.</title>
        <authorList>
            <person name="Kono N."/>
            <person name="Nakamura H."/>
            <person name="Mori M."/>
            <person name="Yoshida Y."/>
            <person name="Ohtoshi R."/>
            <person name="Malay A.D."/>
            <person name="Moran D.A.P."/>
            <person name="Tomita M."/>
            <person name="Numata K."/>
            <person name="Arakawa K."/>
        </authorList>
    </citation>
    <scope>NUCLEOTIDE SEQUENCE</scope>
</reference>
<feature type="compositionally biased region" description="Basic and acidic residues" evidence="1">
    <location>
        <begin position="16"/>
        <end position="26"/>
    </location>
</feature>
<dbReference type="EMBL" id="BMAO01026899">
    <property type="protein sequence ID" value="GFR13219.1"/>
    <property type="molecule type" value="Genomic_DNA"/>
</dbReference>
<dbReference type="Gene3D" id="2.60.40.10">
    <property type="entry name" value="Immunoglobulins"/>
    <property type="match status" value="1"/>
</dbReference>
<protein>
    <submittedName>
        <fullName evidence="2">Uncharacterized protein</fullName>
    </submittedName>
</protein>